<dbReference type="GO" id="GO:0003723">
    <property type="term" value="F:RNA binding"/>
    <property type="evidence" value="ECO:0007669"/>
    <property type="project" value="TreeGrafter"/>
</dbReference>
<dbReference type="GO" id="GO:0000375">
    <property type="term" value="P:RNA splicing, via transesterification reactions"/>
    <property type="evidence" value="ECO:0007669"/>
    <property type="project" value="UniProtKB-ARBA"/>
</dbReference>
<evidence type="ECO:0000256" key="5">
    <source>
        <dbReference type="ARBA" id="ARBA00023187"/>
    </source>
</evidence>
<dbReference type="CDD" id="cd00200">
    <property type="entry name" value="WD40"/>
    <property type="match status" value="1"/>
</dbReference>
<feature type="repeat" description="WD" evidence="7">
    <location>
        <begin position="181"/>
        <end position="222"/>
    </location>
</feature>
<dbReference type="PROSITE" id="PS50082">
    <property type="entry name" value="WD_REPEATS_2"/>
    <property type="match status" value="7"/>
</dbReference>
<keyword evidence="2 7" id="KW-0853">WD repeat</keyword>
<dbReference type="PROSITE" id="PS50294">
    <property type="entry name" value="WD_REPEATS_REGION"/>
    <property type="match status" value="5"/>
</dbReference>
<dbReference type="InterPro" id="IPR001680">
    <property type="entry name" value="WD40_rpt"/>
</dbReference>
<keyword evidence="5" id="KW-0508">mRNA splicing</keyword>
<evidence type="ECO:0000256" key="2">
    <source>
        <dbReference type="ARBA" id="ARBA00022574"/>
    </source>
</evidence>
<dbReference type="PANTHER" id="PTHR44006">
    <property type="entry name" value="U5 SMALL NUCLEAR RIBONUCLEOPROTEIN 40 KDA PROTEIN"/>
    <property type="match status" value="1"/>
</dbReference>
<dbReference type="PANTHER" id="PTHR44006:SF1">
    <property type="entry name" value="U5 SMALL NUCLEAR RIBONUCLEOPROTEIN 40 KDA PROTEIN"/>
    <property type="match status" value="1"/>
</dbReference>
<evidence type="ECO:0000256" key="6">
    <source>
        <dbReference type="ARBA" id="ARBA00023242"/>
    </source>
</evidence>
<evidence type="ECO:0000313" key="10">
    <source>
        <dbReference type="Proteomes" id="UP000789739"/>
    </source>
</evidence>
<evidence type="ECO:0000256" key="1">
    <source>
        <dbReference type="ARBA" id="ARBA00004123"/>
    </source>
</evidence>
<dbReference type="PRINTS" id="PR00320">
    <property type="entry name" value="GPROTEINBRPT"/>
</dbReference>
<dbReference type="OrthoDB" id="1068471at2759"/>
<feature type="repeat" description="WD" evidence="7">
    <location>
        <begin position="54"/>
        <end position="86"/>
    </location>
</feature>
<reference evidence="9" key="1">
    <citation type="submission" date="2021-06" db="EMBL/GenBank/DDBJ databases">
        <authorList>
            <person name="Kallberg Y."/>
            <person name="Tangrot J."/>
            <person name="Rosling A."/>
        </authorList>
    </citation>
    <scope>NUCLEOTIDE SEQUENCE</scope>
    <source>
        <strain evidence="9">BR232B</strain>
    </source>
</reference>
<evidence type="ECO:0000256" key="8">
    <source>
        <dbReference type="SAM" id="MobiDB-lite"/>
    </source>
</evidence>
<feature type="repeat" description="WD" evidence="7">
    <location>
        <begin position="315"/>
        <end position="352"/>
    </location>
</feature>
<keyword evidence="10" id="KW-1185">Reference proteome</keyword>
<organism evidence="9 10">
    <name type="scientific">Paraglomus brasilianum</name>
    <dbReference type="NCBI Taxonomy" id="144538"/>
    <lineage>
        <taxon>Eukaryota</taxon>
        <taxon>Fungi</taxon>
        <taxon>Fungi incertae sedis</taxon>
        <taxon>Mucoromycota</taxon>
        <taxon>Glomeromycotina</taxon>
        <taxon>Glomeromycetes</taxon>
        <taxon>Paraglomerales</taxon>
        <taxon>Paraglomeraceae</taxon>
        <taxon>Paraglomus</taxon>
    </lineage>
</organism>
<evidence type="ECO:0000256" key="3">
    <source>
        <dbReference type="ARBA" id="ARBA00022664"/>
    </source>
</evidence>
<sequence>MADKRKESPITSTQLVKKQKQDALVPAPSGSSEGGALIQSVKRTSGLQAPIMLLTGHQGEVFSVRFDPSGQHVASGSFDRNIFLWNTYGDCKNYGLLKGHSGAIMELHWSRDSSKIFSCATDKTLGVWDVTTGERIKRFKGHQSFVNSMSSARRGNEILVSGSDDGMIKLWDLRQKEAVDTFTQKYQITATCFSEAGDLVFAGSIDNDIKAWDLRKKDVVYVLKGHLDTISGLRLSPDGSYLLSNGMDNAVRMWDVKPFALANRLVKVFEGAPHGFEKNLIKPAWSSDGSQIACGSADRSVVIWEVSSRKILYKLPGHKGCVNDIDFHPKEPIIASGSTDRQIFLGEINPSL</sequence>
<evidence type="ECO:0000256" key="7">
    <source>
        <dbReference type="PROSITE-ProRule" id="PRU00221"/>
    </source>
</evidence>
<dbReference type="InterPro" id="IPR020472">
    <property type="entry name" value="WD40_PAC1"/>
</dbReference>
<dbReference type="SUPFAM" id="SSF50978">
    <property type="entry name" value="WD40 repeat-like"/>
    <property type="match status" value="1"/>
</dbReference>
<dbReference type="InterPro" id="IPR015943">
    <property type="entry name" value="WD40/YVTN_repeat-like_dom_sf"/>
</dbReference>
<dbReference type="GO" id="GO:0006397">
    <property type="term" value="P:mRNA processing"/>
    <property type="evidence" value="ECO:0007669"/>
    <property type="project" value="UniProtKB-KW"/>
</dbReference>
<dbReference type="SMART" id="SM00320">
    <property type="entry name" value="WD40"/>
    <property type="match status" value="7"/>
</dbReference>
<name>A0A9N9FM50_9GLOM</name>
<dbReference type="AlphaFoldDB" id="A0A9N9FM50"/>
<comment type="subcellular location">
    <subcellularLocation>
        <location evidence="1">Nucleus</location>
    </subcellularLocation>
</comment>
<dbReference type="EMBL" id="CAJVPI010000525">
    <property type="protein sequence ID" value="CAG8546055.1"/>
    <property type="molecule type" value="Genomic_DNA"/>
</dbReference>
<gene>
    <name evidence="9" type="ORF">PBRASI_LOCUS4840</name>
</gene>
<keyword evidence="3" id="KW-0507">mRNA processing</keyword>
<dbReference type="Proteomes" id="UP000789739">
    <property type="component" value="Unassembled WGS sequence"/>
</dbReference>
<dbReference type="Gene3D" id="2.130.10.10">
    <property type="entry name" value="YVTN repeat-like/Quinoprotein amine dehydrogenase"/>
    <property type="match status" value="1"/>
</dbReference>
<dbReference type="PROSITE" id="PS00678">
    <property type="entry name" value="WD_REPEATS_1"/>
    <property type="match status" value="3"/>
</dbReference>
<feature type="repeat" description="WD" evidence="7">
    <location>
        <begin position="97"/>
        <end position="138"/>
    </location>
</feature>
<dbReference type="GO" id="GO:0005682">
    <property type="term" value="C:U5 snRNP"/>
    <property type="evidence" value="ECO:0007669"/>
    <property type="project" value="UniProtKB-ARBA"/>
</dbReference>
<dbReference type="InterPro" id="IPR036322">
    <property type="entry name" value="WD40_repeat_dom_sf"/>
</dbReference>
<comment type="caution">
    <text evidence="9">The sequence shown here is derived from an EMBL/GenBank/DDBJ whole genome shotgun (WGS) entry which is preliminary data.</text>
</comment>
<feature type="repeat" description="WD" evidence="7">
    <location>
        <begin position="223"/>
        <end position="257"/>
    </location>
</feature>
<keyword evidence="4" id="KW-0677">Repeat</keyword>
<dbReference type="GO" id="GO:0071013">
    <property type="term" value="C:catalytic step 2 spliceosome"/>
    <property type="evidence" value="ECO:0007669"/>
    <property type="project" value="TreeGrafter"/>
</dbReference>
<evidence type="ECO:0000256" key="4">
    <source>
        <dbReference type="ARBA" id="ARBA00022737"/>
    </source>
</evidence>
<protein>
    <submittedName>
        <fullName evidence="9">5254_t:CDS:1</fullName>
    </submittedName>
</protein>
<evidence type="ECO:0000313" key="9">
    <source>
        <dbReference type="EMBL" id="CAG8546055.1"/>
    </source>
</evidence>
<feature type="region of interest" description="Disordered" evidence="8">
    <location>
        <begin position="1"/>
        <end position="35"/>
    </location>
</feature>
<dbReference type="InterPro" id="IPR019775">
    <property type="entry name" value="WD40_repeat_CS"/>
</dbReference>
<feature type="repeat" description="WD" evidence="7">
    <location>
        <begin position="139"/>
        <end position="181"/>
    </location>
</feature>
<feature type="repeat" description="WD" evidence="7">
    <location>
        <begin position="284"/>
        <end position="314"/>
    </location>
</feature>
<dbReference type="FunFam" id="2.130.10.10:FF:000229">
    <property type="entry name" value="Small nuclear ribonucleoprotein U5 subunit 40"/>
    <property type="match status" value="1"/>
</dbReference>
<dbReference type="InterPro" id="IPR052234">
    <property type="entry name" value="U5_snRNP_Component"/>
</dbReference>
<accession>A0A9N9FM50</accession>
<keyword evidence="6" id="KW-0539">Nucleus</keyword>
<dbReference type="Pfam" id="PF00400">
    <property type="entry name" value="WD40"/>
    <property type="match status" value="7"/>
</dbReference>
<proteinExistence type="predicted"/>